<proteinExistence type="predicted"/>
<keyword evidence="1" id="KW-0812">Transmembrane</keyword>
<feature type="transmembrane region" description="Helical" evidence="1">
    <location>
        <begin position="86"/>
        <end position="107"/>
    </location>
</feature>
<dbReference type="Proteomes" id="UP000078200">
    <property type="component" value="Unassembled WGS sequence"/>
</dbReference>
<organism evidence="2 3">
    <name type="scientific">Glossina austeni</name>
    <name type="common">Savannah tsetse fly</name>
    <dbReference type="NCBI Taxonomy" id="7395"/>
    <lineage>
        <taxon>Eukaryota</taxon>
        <taxon>Metazoa</taxon>
        <taxon>Ecdysozoa</taxon>
        <taxon>Arthropoda</taxon>
        <taxon>Hexapoda</taxon>
        <taxon>Insecta</taxon>
        <taxon>Pterygota</taxon>
        <taxon>Neoptera</taxon>
        <taxon>Endopterygota</taxon>
        <taxon>Diptera</taxon>
        <taxon>Brachycera</taxon>
        <taxon>Muscomorpha</taxon>
        <taxon>Hippoboscoidea</taxon>
        <taxon>Glossinidae</taxon>
        <taxon>Glossina</taxon>
    </lineage>
</organism>
<keyword evidence="3" id="KW-1185">Reference proteome</keyword>
<reference evidence="2" key="1">
    <citation type="submission" date="2020-05" db="UniProtKB">
        <authorList>
            <consortium name="EnsemblMetazoa"/>
        </authorList>
    </citation>
    <scope>IDENTIFICATION</scope>
    <source>
        <strain evidence="2">TTRI</strain>
    </source>
</reference>
<dbReference type="VEuPathDB" id="VectorBase:GAUT048271"/>
<name>A0A1A9VUP2_GLOAU</name>
<protein>
    <submittedName>
        <fullName evidence="2">Uncharacterized protein</fullName>
    </submittedName>
</protein>
<accession>A0A1A9VUP2</accession>
<keyword evidence="1" id="KW-0472">Membrane</keyword>
<evidence type="ECO:0000313" key="2">
    <source>
        <dbReference type="EnsemblMetazoa" id="GAUT048271-PA"/>
    </source>
</evidence>
<keyword evidence="1" id="KW-1133">Transmembrane helix</keyword>
<evidence type="ECO:0000256" key="1">
    <source>
        <dbReference type="SAM" id="Phobius"/>
    </source>
</evidence>
<sequence>MPWIPMDTLDSFYGHSQSKEYFGNQSFSNDILGGKCSPILQHIYDPLRNVFVTFHILKRSTRSKGWFRGANTICFQYSSLSYDSRFYLYAKELLFSTLIILQLLLLFNKLALRILT</sequence>
<dbReference type="AlphaFoldDB" id="A0A1A9VUP2"/>
<evidence type="ECO:0000313" key="3">
    <source>
        <dbReference type="Proteomes" id="UP000078200"/>
    </source>
</evidence>
<dbReference type="EnsemblMetazoa" id="GAUT048271-RA">
    <property type="protein sequence ID" value="GAUT048271-PA"/>
    <property type="gene ID" value="GAUT048271"/>
</dbReference>